<dbReference type="EMBL" id="CAUZLT010000002">
    <property type="protein sequence ID" value="CAK1233694.1"/>
    <property type="molecule type" value="Genomic_DNA"/>
</dbReference>
<feature type="transmembrane region" description="Helical" evidence="1">
    <location>
        <begin position="194"/>
        <end position="214"/>
    </location>
</feature>
<evidence type="ECO:0000313" key="2">
    <source>
        <dbReference type="EMBL" id="CAK1233694.1"/>
    </source>
</evidence>
<name>A0ABM9MRD0_9LACO</name>
<feature type="transmembrane region" description="Helical" evidence="1">
    <location>
        <begin position="272"/>
        <end position="291"/>
    </location>
</feature>
<comment type="caution">
    <text evidence="2">The sequence shown here is derived from an EMBL/GenBank/DDBJ whole genome shotgun (WGS) entry which is preliminary data.</text>
</comment>
<accession>A0ABM9MRD0</accession>
<evidence type="ECO:0000256" key="1">
    <source>
        <dbReference type="SAM" id="Phobius"/>
    </source>
</evidence>
<feature type="transmembrane region" description="Helical" evidence="1">
    <location>
        <begin position="128"/>
        <end position="146"/>
    </location>
</feature>
<protein>
    <recommendedName>
        <fullName evidence="4">O-antigen polymerase</fullName>
    </recommendedName>
</protein>
<organism evidence="2 3">
    <name type="scientific">Fructobacillus tropaeoli</name>
    <dbReference type="NCBI Taxonomy" id="709323"/>
    <lineage>
        <taxon>Bacteria</taxon>
        <taxon>Bacillati</taxon>
        <taxon>Bacillota</taxon>
        <taxon>Bacilli</taxon>
        <taxon>Lactobacillales</taxon>
        <taxon>Lactobacillaceae</taxon>
        <taxon>Fructobacillus</taxon>
    </lineage>
</organism>
<evidence type="ECO:0000313" key="3">
    <source>
        <dbReference type="Proteomes" id="UP001314262"/>
    </source>
</evidence>
<keyword evidence="3" id="KW-1185">Reference proteome</keyword>
<keyword evidence="1" id="KW-0812">Transmembrane</keyword>
<proteinExistence type="predicted"/>
<gene>
    <name evidence="2" type="ORF">R53137_KAKDMLNK_00473</name>
</gene>
<sequence>MVNFLLPITFFSKTYSYSLAEPMAMISLPVFILIILLQLFRFPERLSRIIPSIKAVLLGAFFWLSQMVAMFFSYTKTGESQLTSGIVHSGILLFGWTLAVYIAWAVLQVTINSEEDEKKFIKSGLIGLICYLIFVIFPQLLVTFHFTKFNLYVNDLASLFEQRWRSFSGYDFNASGAYSLSQNRINGFEPEASYLANLLGIAYLPILIGVTVGGQKIWRFLRDAKYQVFINSLFTLVVVFVLVLAKTTTGILIAIVAYLLWIFWAKGKLKQALIITLVIGLLGLTIAYTNVHLIHQLLNQFLFAKQNTDNRLGGSIGLALTFLNHPLIGVGSGFTSFYTIQNVPISATHNFEFQQVYSQYGFPILSEFLGWMASFGLVIMLPAFWLLARLIMKSFLVQKKVISLNATKIDQNWASSMHVSFITMVILVAFSSIFIIRVYLWPYLLMFFFYRKHIMRLEEELQ</sequence>
<feature type="transmembrane region" description="Helical" evidence="1">
    <location>
        <begin position="226"/>
        <end position="243"/>
    </location>
</feature>
<feature type="transmembrane region" description="Helical" evidence="1">
    <location>
        <begin position="86"/>
        <end position="107"/>
    </location>
</feature>
<evidence type="ECO:0008006" key="4">
    <source>
        <dbReference type="Google" id="ProtNLM"/>
    </source>
</evidence>
<dbReference type="Proteomes" id="UP001314262">
    <property type="component" value="Unassembled WGS sequence"/>
</dbReference>
<dbReference type="RefSeq" id="WP_338348937.1">
    <property type="nucleotide sequence ID" value="NZ_CAUZLT010000002.1"/>
</dbReference>
<feature type="transmembrane region" description="Helical" evidence="1">
    <location>
        <begin position="55"/>
        <end position="74"/>
    </location>
</feature>
<reference evidence="2 3" key="1">
    <citation type="submission" date="2023-10" db="EMBL/GenBank/DDBJ databases">
        <authorList>
            <person name="Botero Cardona J."/>
        </authorList>
    </citation>
    <scope>NUCLEOTIDE SEQUENCE [LARGE SCALE GENOMIC DNA]</scope>
    <source>
        <strain evidence="2 3">R-53137</strain>
    </source>
</reference>
<feature type="transmembrane region" description="Helical" evidence="1">
    <location>
        <begin position="26"/>
        <end position="43"/>
    </location>
</feature>
<keyword evidence="1" id="KW-0472">Membrane</keyword>
<keyword evidence="1" id="KW-1133">Transmembrane helix</keyword>
<feature type="transmembrane region" description="Helical" evidence="1">
    <location>
        <begin position="368"/>
        <end position="392"/>
    </location>
</feature>
<feature type="transmembrane region" description="Helical" evidence="1">
    <location>
        <begin position="413"/>
        <end position="440"/>
    </location>
</feature>